<organism evidence="2 3">
    <name type="scientific">Liparis tanakae</name>
    <name type="common">Tanaka's snailfish</name>
    <dbReference type="NCBI Taxonomy" id="230148"/>
    <lineage>
        <taxon>Eukaryota</taxon>
        <taxon>Metazoa</taxon>
        <taxon>Chordata</taxon>
        <taxon>Craniata</taxon>
        <taxon>Vertebrata</taxon>
        <taxon>Euteleostomi</taxon>
        <taxon>Actinopterygii</taxon>
        <taxon>Neopterygii</taxon>
        <taxon>Teleostei</taxon>
        <taxon>Neoteleostei</taxon>
        <taxon>Acanthomorphata</taxon>
        <taxon>Eupercaria</taxon>
        <taxon>Perciformes</taxon>
        <taxon>Cottioidei</taxon>
        <taxon>Cottales</taxon>
        <taxon>Liparidae</taxon>
        <taxon>Liparis</taxon>
    </lineage>
</organism>
<reference evidence="2 3" key="1">
    <citation type="submission" date="2019-03" db="EMBL/GenBank/DDBJ databases">
        <title>First draft genome of Liparis tanakae, snailfish: a comprehensive survey of snailfish specific genes.</title>
        <authorList>
            <person name="Kim W."/>
            <person name="Song I."/>
            <person name="Jeong J.-H."/>
            <person name="Kim D."/>
            <person name="Kim S."/>
            <person name="Ryu S."/>
            <person name="Song J.Y."/>
            <person name="Lee S.K."/>
        </authorList>
    </citation>
    <scope>NUCLEOTIDE SEQUENCE [LARGE SCALE GENOMIC DNA]</scope>
    <source>
        <tissue evidence="2">Muscle</tissue>
    </source>
</reference>
<protein>
    <submittedName>
        <fullName evidence="2">Uncharacterized protein</fullName>
    </submittedName>
</protein>
<evidence type="ECO:0000256" key="1">
    <source>
        <dbReference type="SAM" id="MobiDB-lite"/>
    </source>
</evidence>
<accession>A0A4Z2IRY2</accession>
<evidence type="ECO:0000313" key="2">
    <source>
        <dbReference type="EMBL" id="TNN80576.1"/>
    </source>
</evidence>
<name>A0A4Z2IRY2_9TELE</name>
<feature type="compositionally biased region" description="Polar residues" evidence="1">
    <location>
        <begin position="92"/>
        <end position="102"/>
    </location>
</feature>
<dbReference type="AlphaFoldDB" id="A0A4Z2IRY2"/>
<proteinExistence type="predicted"/>
<keyword evidence="3" id="KW-1185">Reference proteome</keyword>
<dbReference type="Proteomes" id="UP000314294">
    <property type="component" value="Unassembled WGS sequence"/>
</dbReference>
<feature type="region of interest" description="Disordered" evidence="1">
    <location>
        <begin position="89"/>
        <end position="120"/>
    </location>
</feature>
<gene>
    <name evidence="2" type="ORF">EYF80_009082</name>
</gene>
<comment type="caution">
    <text evidence="2">The sequence shown here is derived from an EMBL/GenBank/DDBJ whole genome shotgun (WGS) entry which is preliminary data.</text>
</comment>
<evidence type="ECO:0000313" key="3">
    <source>
        <dbReference type="Proteomes" id="UP000314294"/>
    </source>
</evidence>
<feature type="compositionally biased region" description="Low complexity" evidence="1">
    <location>
        <begin position="110"/>
        <end position="120"/>
    </location>
</feature>
<sequence>MRFPQTSRFCSVTRSYLEAQLLGTSVDGSSLSYSSRSCDEHRITQHVLCVLGVLFSAVPDASTCGLENRIVWKPTRSTDCFDRVFSPKGESSIKTTESSSDGTGAVATEGRASSSSSSSSSGLALRARLARCFLATFTETPPSSSILFLFPPTGSAGSVALVTLVTASASSK</sequence>
<dbReference type="EMBL" id="SRLO01000053">
    <property type="protein sequence ID" value="TNN80576.1"/>
    <property type="molecule type" value="Genomic_DNA"/>
</dbReference>